<feature type="transmembrane region" description="Helical" evidence="1">
    <location>
        <begin position="393"/>
        <end position="412"/>
    </location>
</feature>
<feature type="transmembrane region" description="Helical" evidence="1">
    <location>
        <begin position="335"/>
        <end position="354"/>
    </location>
</feature>
<gene>
    <name evidence="2" type="ordered locus">Huta_1987</name>
</gene>
<evidence type="ECO:0000313" key="3">
    <source>
        <dbReference type="Proteomes" id="UP000002071"/>
    </source>
</evidence>
<evidence type="ECO:0000256" key="1">
    <source>
        <dbReference type="SAM" id="Phobius"/>
    </source>
</evidence>
<dbReference type="AlphaFoldDB" id="C7NTG5"/>
<proteinExistence type="predicted"/>
<dbReference type="KEGG" id="hut:Huta_1987"/>
<feature type="transmembrane region" description="Helical" evidence="1">
    <location>
        <begin position="307"/>
        <end position="328"/>
    </location>
</feature>
<keyword evidence="3" id="KW-1185">Reference proteome</keyword>
<dbReference type="STRING" id="519442.Huta_1987"/>
<dbReference type="EMBL" id="CP001687">
    <property type="protein sequence ID" value="ACV12155.1"/>
    <property type="molecule type" value="Genomic_DNA"/>
</dbReference>
<protein>
    <submittedName>
        <fullName evidence="2">Uncharacterized protein</fullName>
    </submittedName>
</protein>
<reference evidence="2 3" key="1">
    <citation type="journal article" date="2009" name="Stand. Genomic Sci.">
        <title>Complete genome sequence of Halorhabdus utahensis type strain (AX-2).</title>
        <authorList>
            <person name="Anderson I."/>
            <person name="Tindall B.J."/>
            <person name="Pomrenke H."/>
            <person name="Goker M."/>
            <person name="Lapidus A."/>
            <person name="Nolan M."/>
            <person name="Copeland A."/>
            <person name="Glavina Del Rio T."/>
            <person name="Chen F."/>
            <person name="Tice H."/>
            <person name="Cheng J.F."/>
            <person name="Lucas S."/>
            <person name="Chertkov O."/>
            <person name="Bruce D."/>
            <person name="Brettin T."/>
            <person name="Detter J.C."/>
            <person name="Han C."/>
            <person name="Goodwin L."/>
            <person name="Land M."/>
            <person name="Hauser L."/>
            <person name="Chang Y.J."/>
            <person name="Jeffries C.D."/>
            <person name="Pitluck S."/>
            <person name="Pati A."/>
            <person name="Mavromatis K."/>
            <person name="Ivanova N."/>
            <person name="Ovchinnikova G."/>
            <person name="Chen A."/>
            <person name="Palaniappan K."/>
            <person name="Chain P."/>
            <person name="Rohde M."/>
            <person name="Bristow J."/>
            <person name="Eisen J.A."/>
            <person name="Markowitz V."/>
            <person name="Hugenholtz P."/>
            <person name="Kyrpides N.C."/>
            <person name="Klenk H.P."/>
        </authorList>
    </citation>
    <scope>NUCLEOTIDE SEQUENCE [LARGE SCALE GENOMIC DNA]</scope>
    <source>
        <strain evidence="3">DSM 12940 / JCM 11049 / AX-2</strain>
    </source>
</reference>
<feature type="transmembrane region" description="Helical" evidence="1">
    <location>
        <begin position="360"/>
        <end position="381"/>
    </location>
</feature>
<dbReference type="GeneID" id="8384281"/>
<keyword evidence="1" id="KW-0472">Membrane</keyword>
<dbReference type="HOGENOM" id="CLU_026218_0_0_2"/>
<accession>C7NTG5</accession>
<feature type="transmembrane region" description="Helical" evidence="1">
    <location>
        <begin position="276"/>
        <end position="295"/>
    </location>
</feature>
<dbReference type="OrthoDB" id="343201at2157"/>
<sequence>MAVELRPATALLVLGAVLLAGSLGSFVVTEAVGESAVDPTYLSLEDTDRQLWSYTSTGYSFDRATLALNALVYGDPSAVRGQFLGRDMADWNVTDEPTEPIAADPTAAEATDPAVQWDLTTGSNRYVYLADAGGDGTAGEWLTVDYQVHDGTYLGSRHHIRAYTAPDGDGEWTAMQAHHEHWDWFMGRHVVTSVEKSQSHLERELVAGSSAPEIRRIPVGGDQSDFDRWLTIVDLRELGVTAGSLLPVALLFAVSGRFQTGTRRLRERLPTDDARMLVLAAGIVAVTLSVRVLGIQLERALDVAPKTIAFGLYPVLFVGLPTVTYLLARQLDRPRAFAGASLGFVAAVLINYSYLGVSHLSLTMLVYRGALAVALGLIAAGSSRDERRDPEQVSHVRLGVLLWLVATLLPLLRHTPLPV</sequence>
<feature type="transmembrane region" description="Helical" evidence="1">
    <location>
        <begin position="238"/>
        <end position="255"/>
    </location>
</feature>
<dbReference type="Proteomes" id="UP000002071">
    <property type="component" value="Chromosome"/>
</dbReference>
<evidence type="ECO:0000313" key="2">
    <source>
        <dbReference type="EMBL" id="ACV12155.1"/>
    </source>
</evidence>
<dbReference type="RefSeq" id="WP_015789726.1">
    <property type="nucleotide sequence ID" value="NC_013158.1"/>
</dbReference>
<keyword evidence="1" id="KW-1133">Transmembrane helix</keyword>
<keyword evidence="1" id="KW-0812">Transmembrane</keyword>
<name>C7NTG5_HALUD</name>
<dbReference type="eggNOG" id="arCOG08110">
    <property type="taxonomic scope" value="Archaea"/>
</dbReference>
<organism evidence="2 3">
    <name type="scientific">Halorhabdus utahensis (strain DSM 12940 / JCM 11049 / AX-2)</name>
    <dbReference type="NCBI Taxonomy" id="519442"/>
    <lineage>
        <taxon>Archaea</taxon>
        <taxon>Methanobacteriati</taxon>
        <taxon>Methanobacteriota</taxon>
        <taxon>Stenosarchaea group</taxon>
        <taxon>Halobacteria</taxon>
        <taxon>Halobacteriales</taxon>
        <taxon>Haloarculaceae</taxon>
        <taxon>Halorhabdus</taxon>
    </lineage>
</organism>